<name>A0A7H0GQ03_9BURK</name>
<dbReference type="InterPro" id="IPR025991">
    <property type="entry name" value="Chemoreceptor_zinc-bind_dom"/>
</dbReference>
<dbReference type="AlphaFoldDB" id="A0A7H0GQ03"/>
<dbReference type="Proteomes" id="UP000516028">
    <property type="component" value="Chromosome"/>
</dbReference>
<evidence type="ECO:0000313" key="3">
    <source>
        <dbReference type="Proteomes" id="UP000516028"/>
    </source>
</evidence>
<keyword evidence="3" id="KW-1185">Reference proteome</keyword>
<organism evidence="2 3">
    <name type="scientific">Diaphorobacter aerolatus</name>
    <dbReference type="NCBI Taxonomy" id="1288495"/>
    <lineage>
        <taxon>Bacteria</taxon>
        <taxon>Pseudomonadati</taxon>
        <taxon>Pseudomonadota</taxon>
        <taxon>Betaproteobacteria</taxon>
        <taxon>Burkholderiales</taxon>
        <taxon>Comamonadaceae</taxon>
        <taxon>Diaphorobacter</taxon>
    </lineage>
</organism>
<dbReference type="Gene3D" id="1.20.120.30">
    <property type="entry name" value="Aspartate receptor, ligand-binding domain"/>
    <property type="match status" value="1"/>
</dbReference>
<protein>
    <submittedName>
        <fullName evidence="2">CZB domain-containing protein</fullName>
    </submittedName>
</protein>
<dbReference type="Pfam" id="PF13682">
    <property type="entry name" value="CZB"/>
    <property type="match status" value="1"/>
</dbReference>
<gene>
    <name evidence="2" type="ORF">H9K75_02545</name>
</gene>
<accession>A0A7H0GQ03</accession>
<evidence type="ECO:0000313" key="2">
    <source>
        <dbReference type="EMBL" id="QNP50369.1"/>
    </source>
</evidence>
<dbReference type="KEGG" id="daer:H9K75_02545"/>
<dbReference type="EMBL" id="CP060783">
    <property type="protein sequence ID" value="QNP50369.1"/>
    <property type="molecule type" value="Genomic_DNA"/>
</dbReference>
<reference evidence="2 3" key="1">
    <citation type="submission" date="2020-08" db="EMBL/GenBank/DDBJ databases">
        <title>Genome sequence of Diaphorobacter aerolatus KACC 16536T.</title>
        <authorList>
            <person name="Hyun D.-W."/>
            <person name="Bae J.-W."/>
        </authorList>
    </citation>
    <scope>NUCLEOTIDE SEQUENCE [LARGE SCALE GENOMIC DNA]</scope>
    <source>
        <strain evidence="2 3">KACC 16536</strain>
    </source>
</reference>
<feature type="domain" description="Chemoreceptor zinc-binding" evidence="1">
    <location>
        <begin position="45"/>
        <end position="113"/>
    </location>
</feature>
<proteinExistence type="predicted"/>
<sequence>MQPSAAPVTGAVQSIAPAAAPIAGAIKESDQTAGGLDFTTAIQAHRNWKSRLSRYLADESDEKLDYRTICRDDQCLLGKWINGRGAAEFGHLPSFGELKVSHGQFHLAAGRIVQMHDEKHTQEANDQLRHGDYSRYSIKVMGLLSSLYVEVVDLQPKAA</sequence>
<evidence type="ECO:0000259" key="1">
    <source>
        <dbReference type="Pfam" id="PF13682"/>
    </source>
</evidence>